<name>A0A5B7DK70_PORTR</name>
<reference evidence="1 2" key="1">
    <citation type="submission" date="2019-05" db="EMBL/GenBank/DDBJ databases">
        <title>Another draft genome of Portunus trituberculatus and its Hox gene families provides insights of decapod evolution.</title>
        <authorList>
            <person name="Jeong J.-H."/>
            <person name="Song I."/>
            <person name="Kim S."/>
            <person name="Choi T."/>
            <person name="Kim D."/>
            <person name="Ryu S."/>
            <person name="Kim W."/>
        </authorList>
    </citation>
    <scope>NUCLEOTIDE SEQUENCE [LARGE SCALE GENOMIC DNA]</scope>
    <source>
        <tissue evidence="1">Muscle</tissue>
    </source>
</reference>
<gene>
    <name evidence="1" type="ORF">E2C01_014818</name>
</gene>
<proteinExistence type="predicted"/>
<keyword evidence="2" id="KW-1185">Reference proteome</keyword>
<protein>
    <submittedName>
        <fullName evidence="1">Uncharacterized protein</fullName>
    </submittedName>
</protein>
<accession>A0A5B7DK70</accession>
<sequence>MPYPHAASWVDSIQVRSECPLPPISQSPPVSDVFASFSVLFLGSKGFYPQEYQCPLPRLT</sequence>
<organism evidence="1 2">
    <name type="scientific">Portunus trituberculatus</name>
    <name type="common">Swimming crab</name>
    <name type="synonym">Neptunus trituberculatus</name>
    <dbReference type="NCBI Taxonomy" id="210409"/>
    <lineage>
        <taxon>Eukaryota</taxon>
        <taxon>Metazoa</taxon>
        <taxon>Ecdysozoa</taxon>
        <taxon>Arthropoda</taxon>
        <taxon>Crustacea</taxon>
        <taxon>Multicrustacea</taxon>
        <taxon>Malacostraca</taxon>
        <taxon>Eumalacostraca</taxon>
        <taxon>Eucarida</taxon>
        <taxon>Decapoda</taxon>
        <taxon>Pleocyemata</taxon>
        <taxon>Brachyura</taxon>
        <taxon>Eubrachyura</taxon>
        <taxon>Portunoidea</taxon>
        <taxon>Portunidae</taxon>
        <taxon>Portuninae</taxon>
        <taxon>Portunus</taxon>
    </lineage>
</organism>
<dbReference type="EMBL" id="VSRR010001021">
    <property type="protein sequence ID" value="MPC21818.1"/>
    <property type="molecule type" value="Genomic_DNA"/>
</dbReference>
<evidence type="ECO:0000313" key="2">
    <source>
        <dbReference type="Proteomes" id="UP000324222"/>
    </source>
</evidence>
<evidence type="ECO:0000313" key="1">
    <source>
        <dbReference type="EMBL" id="MPC21818.1"/>
    </source>
</evidence>
<comment type="caution">
    <text evidence="1">The sequence shown here is derived from an EMBL/GenBank/DDBJ whole genome shotgun (WGS) entry which is preliminary data.</text>
</comment>
<dbReference type="AlphaFoldDB" id="A0A5B7DK70"/>
<dbReference type="Proteomes" id="UP000324222">
    <property type="component" value="Unassembled WGS sequence"/>
</dbReference>